<evidence type="ECO:0000313" key="3">
    <source>
        <dbReference type="WBParaSite" id="HCON_00143740-00001"/>
    </source>
</evidence>
<organism evidence="2 3">
    <name type="scientific">Haemonchus contortus</name>
    <name type="common">Barber pole worm</name>
    <dbReference type="NCBI Taxonomy" id="6289"/>
    <lineage>
        <taxon>Eukaryota</taxon>
        <taxon>Metazoa</taxon>
        <taxon>Ecdysozoa</taxon>
        <taxon>Nematoda</taxon>
        <taxon>Chromadorea</taxon>
        <taxon>Rhabditida</taxon>
        <taxon>Rhabditina</taxon>
        <taxon>Rhabditomorpha</taxon>
        <taxon>Strongyloidea</taxon>
        <taxon>Trichostrongylidae</taxon>
        <taxon>Haemonchus</taxon>
    </lineage>
</organism>
<feature type="transmembrane region" description="Helical" evidence="1">
    <location>
        <begin position="7"/>
        <end position="25"/>
    </location>
</feature>
<sequence>MEPSTKLCVSICIFAPAFIYFLIAVSRSPKAEYRGFVAESEMIYNPQRWPPEQRKKAYALADKYNQNIRPEEYISPQIARGLPQ</sequence>
<dbReference type="OrthoDB" id="5861481at2759"/>
<keyword evidence="2" id="KW-1185">Reference proteome</keyword>
<protein>
    <submittedName>
        <fullName evidence="3">Uncharacterized protein</fullName>
    </submittedName>
</protein>
<evidence type="ECO:0000313" key="2">
    <source>
        <dbReference type="Proteomes" id="UP000025227"/>
    </source>
</evidence>
<dbReference type="WBParaSite" id="HCON_00143740-00001">
    <property type="protein sequence ID" value="HCON_00143740-00001"/>
    <property type="gene ID" value="HCON_00143740"/>
</dbReference>
<keyword evidence="1" id="KW-0472">Membrane</keyword>
<dbReference type="AlphaFoldDB" id="A0A7I4YTW3"/>
<proteinExistence type="predicted"/>
<keyword evidence="1" id="KW-0812">Transmembrane</keyword>
<accession>A0A7I4YTW3</accession>
<evidence type="ECO:0000256" key="1">
    <source>
        <dbReference type="SAM" id="Phobius"/>
    </source>
</evidence>
<dbReference type="Proteomes" id="UP000025227">
    <property type="component" value="Unplaced"/>
</dbReference>
<keyword evidence="1" id="KW-1133">Transmembrane helix</keyword>
<name>A0A7I4YTW3_HAECO</name>
<reference evidence="3" key="1">
    <citation type="submission" date="2020-12" db="UniProtKB">
        <authorList>
            <consortium name="WormBaseParasite"/>
        </authorList>
    </citation>
    <scope>IDENTIFICATION</scope>
    <source>
        <strain evidence="3">MHco3</strain>
    </source>
</reference>